<organism evidence="3 4">
    <name type="scientific">Clostridium tyrobutyricum DIVETGP</name>
    <dbReference type="NCBI Taxonomy" id="1408889"/>
    <lineage>
        <taxon>Bacteria</taxon>
        <taxon>Bacillati</taxon>
        <taxon>Bacillota</taxon>
        <taxon>Clostridia</taxon>
        <taxon>Eubacteriales</taxon>
        <taxon>Clostridiaceae</taxon>
        <taxon>Clostridium</taxon>
    </lineage>
</organism>
<dbReference type="GO" id="GO:0016301">
    <property type="term" value="F:kinase activity"/>
    <property type="evidence" value="ECO:0007669"/>
    <property type="project" value="UniProtKB-KW"/>
</dbReference>
<keyword evidence="3" id="KW-0808">Transferase</keyword>
<dbReference type="Gene3D" id="3.90.228.20">
    <property type="match status" value="1"/>
</dbReference>
<evidence type="ECO:0000256" key="2">
    <source>
        <dbReference type="ARBA" id="ARBA00023239"/>
    </source>
</evidence>
<gene>
    <name evidence="3" type="ORF">CTDIVETGP_2972</name>
</gene>
<evidence type="ECO:0000313" key="4">
    <source>
        <dbReference type="Proteomes" id="UP000019482"/>
    </source>
</evidence>
<accession>W6NM58</accession>
<dbReference type="SUPFAM" id="SSF53795">
    <property type="entry name" value="PEP carboxykinase-like"/>
    <property type="match status" value="1"/>
</dbReference>
<dbReference type="InterPro" id="IPR008210">
    <property type="entry name" value="PEP_carboxykinase_N"/>
</dbReference>
<dbReference type="GO" id="GO:0004612">
    <property type="term" value="F:phosphoenolpyruvate carboxykinase (ATP) activity"/>
    <property type="evidence" value="ECO:0007669"/>
    <property type="project" value="UniProtKB-EC"/>
</dbReference>
<dbReference type="RefSeq" id="WP_017894947.1">
    <property type="nucleotide sequence ID" value="NZ_CBXI010000044.1"/>
</dbReference>
<dbReference type="AlphaFoldDB" id="W6NM58"/>
<comment type="caution">
    <text evidence="3">The sequence shown here is derived from an EMBL/GenBank/DDBJ whole genome shotgun (WGS) entry which is preliminary data.</text>
</comment>
<evidence type="ECO:0000313" key="3">
    <source>
        <dbReference type="EMBL" id="CDL92902.1"/>
    </source>
</evidence>
<dbReference type="EC" id="4.1.1.49" evidence="3"/>
<keyword evidence="2 3" id="KW-0456">Lyase</keyword>
<evidence type="ECO:0000256" key="1">
    <source>
        <dbReference type="ARBA" id="ARBA00022741"/>
    </source>
</evidence>
<dbReference type="EMBL" id="CBXI010000044">
    <property type="protein sequence ID" value="CDL92902.1"/>
    <property type="molecule type" value="Genomic_DNA"/>
</dbReference>
<dbReference type="InterPro" id="IPR013035">
    <property type="entry name" value="PEP_carboxykinase_C"/>
</dbReference>
<dbReference type="Gene3D" id="3.40.449.10">
    <property type="entry name" value="Phosphoenolpyruvate Carboxykinase, domain 1"/>
    <property type="match status" value="1"/>
</dbReference>
<keyword evidence="4" id="KW-1185">Reference proteome</keyword>
<dbReference type="GeneID" id="29420352"/>
<dbReference type="GO" id="GO:0017076">
    <property type="term" value="F:purine nucleotide binding"/>
    <property type="evidence" value="ECO:0007669"/>
    <property type="project" value="InterPro"/>
</dbReference>
<keyword evidence="3" id="KW-0670">Pyruvate</keyword>
<proteinExistence type="predicted"/>
<dbReference type="GO" id="GO:0006094">
    <property type="term" value="P:gluconeogenesis"/>
    <property type="evidence" value="ECO:0007669"/>
    <property type="project" value="InterPro"/>
</dbReference>
<name>W6NM58_CLOTY</name>
<dbReference type="Proteomes" id="UP000019482">
    <property type="component" value="Unassembled WGS sequence"/>
</dbReference>
<reference evidence="3 4" key="1">
    <citation type="journal article" date="2015" name="Genome Announc.">
        <title>Draft Genome Sequence of Clostridium tyrobutyricum Strain DIVETGP, Isolated from Cow's Milk for Grana Padano Production.</title>
        <authorList>
            <person name="Soggiu A."/>
            <person name="Piras C."/>
            <person name="Gaiarsa S."/>
            <person name="Sassera D."/>
            <person name="Roncada P."/>
            <person name="Bendixen E."/>
            <person name="Brasca M."/>
            <person name="Bonizzi L."/>
        </authorList>
    </citation>
    <scope>NUCLEOTIDE SEQUENCE [LARGE SCALE GENOMIC DNA]</scope>
    <source>
        <strain evidence="3 4">DIVETGP</strain>
    </source>
</reference>
<sequence length="581" mass="67187">MRKEFYLNNGKIMINFTEKYCDTSEKLLESSAFKTVLEKYLKKSQRKNTSIYKYIKNASTITEINKLIQSITNLFKLLMVFKLEDIKEIDTNFKSIFDNKDKLILFIEDLYKFWRKIERYTIIHDNKPGDGFQDASFIDSNIAFSQLILDTYRKIEENIISHKPQIYRQLPAGGNAGLLLNDLPHLYSEDYKCLQNIPFIKSIMLDPPFITYPKMNTRTGMFTECFENPLKQCTIKYDHWFCYPAKVGDLLAYIYFHRNFMAHGITLCNLFEIARESEYKNKKPDIVYVFGARDSFKQMRTIFYDDKKNNIMLGYINYNESIDYFGYMKKMTLTLHNLIMIKRGYLPIHGAMVNIVTKGNKTANIIIMGDSGAGKSETLEAFRQLGDEYISDMKIIFDDMGTVRLDEKGCISAYGTEIGAFVRLDDLDSGYAFKEIDRSIFMNPDKINARLVIPVSSYTEITTGYPFNLFLYANNYEDKGSELEFFNNCDTAIKVFKDGARIAKGTTSEKGLVKTYFANPFGPAQKSKDTDKLLNIYFNQFFKSGIKVGQIRTRLGISGKEKTGPRKAALVLLEEIKHLQN</sequence>
<keyword evidence="1" id="KW-0547">Nucleotide-binding</keyword>
<dbReference type="OrthoDB" id="7052199at2"/>
<protein>
    <submittedName>
        <fullName evidence="3">Phosphoenolpyruvate carboxykinase [ATP]</fullName>
        <ecNumber evidence="3">4.1.1.49</ecNumber>
    </submittedName>
</protein>
<keyword evidence="3" id="KW-0418">Kinase</keyword>